<keyword evidence="2" id="KW-1185">Reference proteome</keyword>
<evidence type="ECO:0000313" key="2">
    <source>
        <dbReference type="Proteomes" id="UP000231279"/>
    </source>
</evidence>
<organism evidence="1 2">
    <name type="scientific">Handroanthus impetiginosus</name>
    <dbReference type="NCBI Taxonomy" id="429701"/>
    <lineage>
        <taxon>Eukaryota</taxon>
        <taxon>Viridiplantae</taxon>
        <taxon>Streptophyta</taxon>
        <taxon>Embryophyta</taxon>
        <taxon>Tracheophyta</taxon>
        <taxon>Spermatophyta</taxon>
        <taxon>Magnoliopsida</taxon>
        <taxon>eudicotyledons</taxon>
        <taxon>Gunneridae</taxon>
        <taxon>Pentapetalae</taxon>
        <taxon>asterids</taxon>
        <taxon>lamiids</taxon>
        <taxon>Lamiales</taxon>
        <taxon>Bignoniaceae</taxon>
        <taxon>Crescentiina</taxon>
        <taxon>Tabebuia alliance</taxon>
        <taxon>Handroanthus</taxon>
    </lineage>
</organism>
<dbReference type="EMBL" id="NKXS01001108">
    <property type="protein sequence ID" value="PIN20532.1"/>
    <property type="molecule type" value="Genomic_DNA"/>
</dbReference>
<sequence length="55" mass="6104">METPAGNSWPIFMTCALYNQSSLPSSLPACLSLSLSLSLSPDRYIYINIYSFILI</sequence>
<name>A0A2G9HSN3_9LAMI</name>
<comment type="caution">
    <text evidence="1">The sequence shown here is derived from an EMBL/GenBank/DDBJ whole genome shotgun (WGS) entry which is preliminary data.</text>
</comment>
<evidence type="ECO:0000313" key="1">
    <source>
        <dbReference type="EMBL" id="PIN20532.1"/>
    </source>
</evidence>
<proteinExistence type="predicted"/>
<accession>A0A2G9HSN3</accession>
<protein>
    <submittedName>
        <fullName evidence="1">Uncharacterized protein</fullName>
    </submittedName>
</protein>
<gene>
    <name evidence="1" type="ORF">CDL12_06774</name>
</gene>
<dbReference type="Proteomes" id="UP000231279">
    <property type="component" value="Unassembled WGS sequence"/>
</dbReference>
<reference evidence="2" key="1">
    <citation type="journal article" date="2018" name="Gigascience">
        <title>Genome assembly of the Pink Ipe (Handroanthus impetiginosus, Bignoniaceae), a highly valued, ecologically keystone Neotropical timber forest tree.</title>
        <authorList>
            <person name="Silva-Junior O.B."/>
            <person name="Grattapaglia D."/>
            <person name="Novaes E."/>
            <person name="Collevatti R.G."/>
        </authorList>
    </citation>
    <scope>NUCLEOTIDE SEQUENCE [LARGE SCALE GENOMIC DNA]</scope>
    <source>
        <strain evidence="2">cv. UFG-1</strain>
    </source>
</reference>
<dbReference type="AlphaFoldDB" id="A0A2G9HSN3"/>